<gene>
    <name evidence="1" type="ORF">Tci_555093</name>
</gene>
<reference evidence="1" key="1">
    <citation type="journal article" date="2019" name="Sci. Rep.">
        <title>Draft genome of Tanacetum cinerariifolium, the natural source of mosquito coil.</title>
        <authorList>
            <person name="Yamashiro T."/>
            <person name="Shiraishi A."/>
            <person name="Satake H."/>
            <person name="Nakayama K."/>
        </authorList>
    </citation>
    <scope>NUCLEOTIDE SEQUENCE</scope>
</reference>
<proteinExistence type="predicted"/>
<dbReference type="GO" id="GO:0003964">
    <property type="term" value="F:RNA-directed DNA polymerase activity"/>
    <property type="evidence" value="ECO:0007669"/>
    <property type="project" value="UniProtKB-KW"/>
</dbReference>
<sequence>MLKVLFSPSVNLSHMFYTDDAVFIGHWNDSNINTLVNVLECFYRASGLGINMCKRKIMGVHVEGDLVKHAASKLGCLILNTSFVYLGTIVGGKMSRVKEWNEVVDKVVSWLSKWKMKTLSIGGRLTLLKSVLGSILIFHMLIYRVPSRVLQQLESIRNRFFNGNDLGSKKATWIKWSNMLADKAKRGLCVSTLYANTSLWVRVVKAIHGEDGKVGQNISSRSYSCWLNIVKEVSVLQAKGVNVMNYVRLKLGNGESTSFWEDNWINSVVLKDVFPCLYALEMCKKVYISLKLKDSSLETSFRRK</sequence>
<organism evidence="1">
    <name type="scientific">Tanacetum cinerariifolium</name>
    <name type="common">Dalmatian daisy</name>
    <name type="synonym">Chrysanthemum cinerariifolium</name>
    <dbReference type="NCBI Taxonomy" id="118510"/>
    <lineage>
        <taxon>Eukaryota</taxon>
        <taxon>Viridiplantae</taxon>
        <taxon>Streptophyta</taxon>
        <taxon>Embryophyta</taxon>
        <taxon>Tracheophyta</taxon>
        <taxon>Spermatophyta</taxon>
        <taxon>Magnoliopsida</taxon>
        <taxon>eudicotyledons</taxon>
        <taxon>Gunneridae</taxon>
        <taxon>Pentapetalae</taxon>
        <taxon>asterids</taxon>
        <taxon>campanulids</taxon>
        <taxon>Asterales</taxon>
        <taxon>Asteraceae</taxon>
        <taxon>Asteroideae</taxon>
        <taxon>Anthemideae</taxon>
        <taxon>Anthemidinae</taxon>
        <taxon>Tanacetum</taxon>
    </lineage>
</organism>
<dbReference type="AlphaFoldDB" id="A0A699ITB4"/>
<keyword evidence="1" id="KW-0808">Transferase</keyword>
<feature type="non-terminal residue" evidence="1">
    <location>
        <position position="304"/>
    </location>
</feature>
<accession>A0A699ITB4</accession>
<evidence type="ECO:0000313" key="1">
    <source>
        <dbReference type="EMBL" id="GEZ83120.1"/>
    </source>
</evidence>
<dbReference type="PANTHER" id="PTHR33116">
    <property type="entry name" value="REVERSE TRANSCRIPTASE ZINC-BINDING DOMAIN-CONTAINING PROTEIN-RELATED-RELATED"/>
    <property type="match status" value="1"/>
</dbReference>
<comment type="caution">
    <text evidence="1">The sequence shown here is derived from an EMBL/GenBank/DDBJ whole genome shotgun (WGS) entry which is preliminary data.</text>
</comment>
<name>A0A699ITB4_TANCI</name>
<keyword evidence="1" id="KW-0548">Nucleotidyltransferase</keyword>
<dbReference type="EMBL" id="BKCJ010329496">
    <property type="protein sequence ID" value="GEZ83120.1"/>
    <property type="molecule type" value="Genomic_DNA"/>
</dbReference>
<protein>
    <submittedName>
        <fullName evidence="1">RNA-directed DNA polymerase, eukaryota, reverse transcriptase zinc-binding domain protein</fullName>
    </submittedName>
</protein>
<keyword evidence="1" id="KW-0695">RNA-directed DNA polymerase</keyword>
<dbReference type="PANTHER" id="PTHR33116:SF79">
    <property type="entry name" value="REVERSE TRANSCRIPTASE DOMAIN, ZINC FINGER, CCHC-TYPE-RELATED"/>
    <property type="match status" value="1"/>
</dbReference>